<proteinExistence type="predicted"/>
<accession>A0A174MR11</accession>
<reference evidence="5 6" key="1">
    <citation type="submission" date="2015-09" db="EMBL/GenBank/DDBJ databases">
        <authorList>
            <consortium name="Pathogen Informatics"/>
        </authorList>
    </citation>
    <scope>NUCLEOTIDE SEQUENCE [LARGE SCALE GENOMIC DNA]</scope>
    <source>
        <strain evidence="5 6">2789STDY5834939</strain>
    </source>
</reference>
<protein>
    <submittedName>
        <fullName evidence="5">Sortase, SrtB family</fullName>
    </submittedName>
</protein>
<feature type="signal peptide" evidence="4">
    <location>
        <begin position="1"/>
        <end position="27"/>
    </location>
</feature>
<evidence type="ECO:0000256" key="2">
    <source>
        <dbReference type="PIRSR" id="PIRSR605754-1"/>
    </source>
</evidence>
<feature type="compositionally biased region" description="Polar residues" evidence="3">
    <location>
        <begin position="34"/>
        <end position="47"/>
    </location>
</feature>
<dbReference type="RefSeq" id="WP_055244109.1">
    <property type="nucleotide sequence ID" value="NZ_CABIWA010000006.1"/>
</dbReference>
<evidence type="ECO:0000313" key="5">
    <source>
        <dbReference type="EMBL" id="CUP38723.1"/>
    </source>
</evidence>
<evidence type="ECO:0000256" key="1">
    <source>
        <dbReference type="ARBA" id="ARBA00022801"/>
    </source>
</evidence>
<evidence type="ECO:0000256" key="4">
    <source>
        <dbReference type="SAM" id="SignalP"/>
    </source>
</evidence>
<dbReference type="Gene3D" id="2.40.260.10">
    <property type="entry name" value="Sortase"/>
    <property type="match status" value="1"/>
</dbReference>
<dbReference type="EMBL" id="CZBE01000003">
    <property type="protein sequence ID" value="CUP38723.1"/>
    <property type="molecule type" value="Genomic_DNA"/>
</dbReference>
<dbReference type="InterPro" id="IPR023365">
    <property type="entry name" value="Sortase_dom-sf"/>
</dbReference>
<organism evidence="5 6">
    <name type="scientific">Anaerotruncus colihominis</name>
    <dbReference type="NCBI Taxonomy" id="169435"/>
    <lineage>
        <taxon>Bacteria</taxon>
        <taxon>Bacillati</taxon>
        <taxon>Bacillota</taxon>
        <taxon>Clostridia</taxon>
        <taxon>Eubacteriales</taxon>
        <taxon>Oscillospiraceae</taxon>
        <taxon>Anaerotruncus</taxon>
    </lineage>
</organism>
<dbReference type="InterPro" id="IPR009835">
    <property type="entry name" value="SrtB"/>
</dbReference>
<dbReference type="CDD" id="cd05826">
    <property type="entry name" value="Sortase_B"/>
    <property type="match status" value="1"/>
</dbReference>
<keyword evidence="1" id="KW-0378">Hydrolase</keyword>
<feature type="active site" description="Proton donor/acceptor" evidence="2">
    <location>
        <position position="161"/>
    </location>
</feature>
<dbReference type="PROSITE" id="PS51257">
    <property type="entry name" value="PROKAR_LIPOPROTEIN"/>
    <property type="match status" value="1"/>
</dbReference>
<dbReference type="SUPFAM" id="SSF63817">
    <property type="entry name" value="Sortase"/>
    <property type="match status" value="1"/>
</dbReference>
<sequence>MKQVHAQNRLIALLLAVTMLLSAAACGGRETSPDAGSSTPQDTSSTGVPAFVNPLPDADLSAVAEPKKPEGDLLEKLNTAYNQNNDVVGWLSVPDTTMDDPVMFCENDANTQSDPDPENRNFYQRRDINKQYDWYGSYWVDYECKLGDRNELSRNTIIYGHSMDDDPEGLKMSQLKKYNDIEWAKQHPYIYFSTAEDEMVWKVFAVSTVDTNLAYNHPDLSDADFMNLISELKDRSVYDIDVDVKSTDKILLISTCTYPTNYTNVQLDESTKYLIVARLLRPGEEETATVEMTVNEDVKKPQYNF</sequence>
<dbReference type="GO" id="GO:0016787">
    <property type="term" value="F:hydrolase activity"/>
    <property type="evidence" value="ECO:0007669"/>
    <property type="project" value="UniProtKB-KW"/>
</dbReference>
<feature type="region of interest" description="Disordered" evidence="3">
    <location>
        <begin position="28"/>
        <end position="52"/>
    </location>
</feature>
<gene>
    <name evidence="5" type="ORF">ERS852551_00648</name>
</gene>
<name>A0A174MR11_9FIRM</name>
<feature type="chain" id="PRO_5038640335" evidence="4">
    <location>
        <begin position="28"/>
        <end position="305"/>
    </location>
</feature>
<evidence type="ECO:0000256" key="3">
    <source>
        <dbReference type="SAM" id="MobiDB-lite"/>
    </source>
</evidence>
<dbReference type="OrthoDB" id="9806013at2"/>
<dbReference type="Proteomes" id="UP000095765">
    <property type="component" value="Unassembled WGS sequence"/>
</dbReference>
<keyword evidence="4" id="KW-0732">Signal</keyword>
<feature type="active site" description="Acyl-thioester intermediate" evidence="2">
    <location>
        <position position="256"/>
    </location>
</feature>
<dbReference type="InterPro" id="IPR005754">
    <property type="entry name" value="Sortase"/>
</dbReference>
<dbReference type="Pfam" id="PF04203">
    <property type="entry name" value="Sortase"/>
    <property type="match status" value="1"/>
</dbReference>
<evidence type="ECO:0000313" key="6">
    <source>
        <dbReference type="Proteomes" id="UP000095765"/>
    </source>
</evidence>
<dbReference type="AlphaFoldDB" id="A0A174MR11"/>